<feature type="binding site" evidence="8">
    <location>
        <position position="255"/>
    </location>
    <ligand>
        <name>Mg(2+)</name>
        <dbReference type="ChEBI" id="CHEBI:18420"/>
        <label>1</label>
        <note>catalytic</note>
    </ligand>
</feature>
<evidence type="ECO:0000256" key="8">
    <source>
        <dbReference type="PIRSR" id="PIRSR600760-2"/>
    </source>
</evidence>
<evidence type="ECO:0000256" key="6">
    <source>
        <dbReference type="ARBA" id="ARBA00022801"/>
    </source>
</evidence>
<evidence type="ECO:0000256" key="5">
    <source>
        <dbReference type="ARBA" id="ARBA00022723"/>
    </source>
</evidence>
<dbReference type="CDD" id="cd01639">
    <property type="entry name" value="IMPase"/>
    <property type="match status" value="1"/>
</dbReference>
<dbReference type="PRINTS" id="PR00377">
    <property type="entry name" value="IMPHPHTASES"/>
</dbReference>
<feature type="binding site" evidence="8">
    <location>
        <position position="130"/>
    </location>
    <ligand>
        <name>Mg(2+)</name>
        <dbReference type="ChEBI" id="CHEBI:18420"/>
        <label>1</label>
        <note>catalytic</note>
    </ligand>
</feature>
<dbReference type="GO" id="GO:0008934">
    <property type="term" value="F:inositol monophosphate 1-phosphatase activity"/>
    <property type="evidence" value="ECO:0007669"/>
    <property type="project" value="InterPro"/>
</dbReference>
<gene>
    <name evidence="10" type="ORF">PPROV_000432700</name>
</gene>
<dbReference type="FunFam" id="3.30.540.10:FF:000004">
    <property type="entry name" value="Inositol-1-monophosphatase"/>
    <property type="match status" value="1"/>
</dbReference>
<keyword evidence="5 8" id="KW-0479">Metal-binding</keyword>
<dbReference type="Gene3D" id="3.40.190.80">
    <property type="match status" value="1"/>
</dbReference>
<keyword evidence="6" id="KW-0378">Hydrolase</keyword>
<dbReference type="Pfam" id="PF00459">
    <property type="entry name" value="Inositol_P"/>
    <property type="match status" value="1"/>
</dbReference>
<dbReference type="PROSITE" id="PS00630">
    <property type="entry name" value="IMP_2"/>
    <property type="match status" value="1"/>
</dbReference>
<dbReference type="AlphaFoldDB" id="A0A830HKN0"/>
<comment type="catalytic activity">
    <reaction evidence="1">
        <text>a myo-inositol phosphate + H2O = myo-inositol + phosphate</text>
        <dbReference type="Rhea" id="RHEA:24056"/>
        <dbReference type="ChEBI" id="CHEBI:15377"/>
        <dbReference type="ChEBI" id="CHEBI:17268"/>
        <dbReference type="ChEBI" id="CHEBI:43474"/>
        <dbReference type="ChEBI" id="CHEBI:84139"/>
        <dbReference type="EC" id="3.1.3.25"/>
    </reaction>
</comment>
<dbReference type="InterPro" id="IPR020583">
    <property type="entry name" value="Inositol_monoP_metal-BS"/>
</dbReference>
<dbReference type="Proteomes" id="UP000660262">
    <property type="component" value="Unassembled WGS sequence"/>
</dbReference>
<keyword evidence="7 8" id="KW-0460">Magnesium</keyword>
<proteinExistence type="inferred from homology"/>
<comment type="cofactor">
    <cofactor evidence="2 8">
        <name>Mg(2+)</name>
        <dbReference type="ChEBI" id="CHEBI:18420"/>
    </cofactor>
</comment>
<feature type="binding site" evidence="8">
    <location>
        <position position="129"/>
    </location>
    <ligand>
        <name>Mg(2+)</name>
        <dbReference type="ChEBI" id="CHEBI:18420"/>
        <label>1</label>
        <note>catalytic</note>
    </ligand>
</feature>
<evidence type="ECO:0000256" key="2">
    <source>
        <dbReference type="ARBA" id="ARBA00001946"/>
    </source>
</evidence>
<evidence type="ECO:0000256" key="1">
    <source>
        <dbReference type="ARBA" id="ARBA00001033"/>
    </source>
</evidence>
<comment type="caution">
    <text evidence="10">The sequence shown here is derived from an EMBL/GenBank/DDBJ whole genome shotgun (WGS) entry which is preliminary data.</text>
</comment>
<evidence type="ECO:0000256" key="7">
    <source>
        <dbReference type="ARBA" id="ARBA00022842"/>
    </source>
</evidence>
<feature type="binding site" evidence="8">
    <location>
        <position position="106"/>
    </location>
    <ligand>
        <name>Mg(2+)</name>
        <dbReference type="ChEBI" id="CHEBI:18420"/>
        <label>1</label>
        <note>catalytic</note>
    </ligand>
</feature>
<protein>
    <recommendedName>
        <fullName evidence="4">inositol-phosphate phosphatase</fullName>
        <ecNumber evidence="4">3.1.3.25</ecNumber>
    </recommendedName>
</protein>
<keyword evidence="11" id="KW-1185">Reference proteome</keyword>
<dbReference type="OrthoDB" id="10254945at2759"/>
<evidence type="ECO:0000256" key="3">
    <source>
        <dbReference type="ARBA" id="ARBA00009759"/>
    </source>
</evidence>
<name>A0A830HKN0_9CHLO</name>
<dbReference type="InterPro" id="IPR033942">
    <property type="entry name" value="IMPase"/>
</dbReference>
<dbReference type="PANTHER" id="PTHR20854">
    <property type="entry name" value="INOSITOL MONOPHOSPHATASE"/>
    <property type="match status" value="1"/>
</dbReference>
<evidence type="ECO:0000256" key="9">
    <source>
        <dbReference type="SAM" id="MobiDB-lite"/>
    </source>
</evidence>
<dbReference type="GO" id="GO:0007165">
    <property type="term" value="P:signal transduction"/>
    <property type="evidence" value="ECO:0007669"/>
    <property type="project" value="TreeGrafter"/>
</dbReference>
<dbReference type="SUPFAM" id="SSF56655">
    <property type="entry name" value="Carbohydrate phosphatase"/>
    <property type="match status" value="1"/>
</dbReference>
<reference evidence="10" key="1">
    <citation type="submission" date="2020-10" db="EMBL/GenBank/DDBJ databases">
        <title>Unveiling of a novel bifunctional photoreceptor, Dualchrome1, isolated from a cosmopolitan green alga.</title>
        <authorList>
            <person name="Suzuki S."/>
            <person name="Kawachi M."/>
        </authorList>
    </citation>
    <scope>NUCLEOTIDE SEQUENCE</scope>
    <source>
        <strain evidence="10">NIES 2893</strain>
    </source>
</reference>
<dbReference type="GO" id="GO:0006020">
    <property type="term" value="P:inositol metabolic process"/>
    <property type="evidence" value="ECO:0007669"/>
    <property type="project" value="TreeGrafter"/>
</dbReference>
<dbReference type="InterPro" id="IPR000760">
    <property type="entry name" value="Inositol_monophosphatase-like"/>
</dbReference>
<evidence type="ECO:0000313" key="10">
    <source>
        <dbReference type="EMBL" id="GHP05577.1"/>
    </source>
</evidence>
<dbReference type="PANTHER" id="PTHR20854:SF4">
    <property type="entry name" value="INOSITOL-1-MONOPHOSPHATASE-RELATED"/>
    <property type="match status" value="1"/>
</dbReference>
<dbReference type="GO" id="GO:0046872">
    <property type="term" value="F:metal ion binding"/>
    <property type="evidence" value="ECO:0007669"/>
    <property type="project" value="UniProtKB-KW"/>
</dbReference>
<evidence type="ECO:0000313" key="11">
    <source>
        <dbReference type="Proteomes" id="UP000660262"/>
    </source>
</evidence>
<evidence type="ECO:0000256" key="4">
    <source>
        <dbReference type="ARBA" id="ARBA00013106"/>
    </source>
</evidence>
<dbReference type="EMBL" id="BNJQ01000010">
    <property type="protein sequence ID" value="GHP05577.1"/>
    <property type="molecule type" value="Genomic_DNA"/>
</dbReference>
<feature type="region of interest" description="Disordered" evidence="9">
    <location>
        <begin position="1"/>
        <end position="26"/>
    </location>
</feature>
<accession>A0A830HKN0</accession>
<dbReference type="Gene3D" id="3.30.540.10">
    <property type="entry name" value="Fructose-1,6-Bisphosphatase, subunit A, domain 1"/>
    <property type="match status" value="1"/>
</dbReference>
<dbReference type="InterPro" id="IPR020550">
    <property type="entry name" value="Inositol_monophosphatase_CS"/>
</dbReference>
<dbReference type="EC" id="3.1.3.25" evidence="4"/>
<dbReference type="PROSITE" id="PS00629">
    <property type="entry name" value="IMP_1"/>
    <property type="match status" value="1"/>
</dbReference>
<feature type="binding site" evidence="8">
    <location>
        <position position="127"/>
    </location>
    <ligand>
        <name>Mg(2+)</name>
        <dbReference type="ChEBI" id="CHEBI:18420"/>
        <label>1</label>
        <note>catalytic</note>
    </ligand>
</feature>
<sequence length="416" mass="44904">MPSRAPCTKTNTRHARATSQRTARWTSGAKKAAAAQAVSSSDADVLRLAEEISREAGELIKRKLGADIVKTKANARDLLTEVDTEVQDLLETRVRERFPDHYFLGEESGISLDEALDHSPEWLWIVDPIDGTTNFVHGIPMCAVSVGVAHREELAVGVIHDPFRDELFCARRGHGCFRNGTAVHVGAEATPMEAVVCTGYAPIAEATEPFLRGIAALARLPVRTLRMLGSAAVMFAWVADGRITAYAEVDLNAWDIAAGALLIQEAGGKITDLDGTPYTLRTRAVLASNGATHDSLLTALQDAKVEGLEIALHGSWNRSRKIGYSVHRVVLRSTGEVKTHDVLIDGWLDRSSDSVWGRPVDVELLPDGSVLISDDGKNAVYRLAWHTTPPATTTTTTTTTTDDAVYVLAVLLVAAA</sequence>
<comment type="similarity">
    <text evidence="3">Belongs to the inositol monophosphatase superfamily.</text>
</comment>
<organism evidence="10 11">
    <name type="scientific">Pycnococcus provasolii</name>
    <dbReference type="NCBI Taxonomy" id="41880"/>
    <lineage>
        <taxon>Eukaryota</taxon>
        <taxon>Viridiplantae</taxon>
        <taxon>Chlorophyta</taxon>
        <taxon>Pseudoscourfieldiophyceae</taxon>
        <taxon>Pseudoscourfieldiales</taxon>
        <taxon>Pycnococcaceae</taxon>
        <taxon>Pycnococcus</taxon>
    </lineage>
</organism>
<dbReference type="GO" id="GO:0046854">
    <property type="term" value="P:phosphatidylinositol phosphate biosynthetic process"/>
    <property type="evidence" value="ECO:0007669"/>
    <property type="project" value="InterPro"/>
</dbReference>